<sequence>MKQRLHALDVLRGLTVAFMILVNTPGTWSHVYAPLCHSPWNGLTLADLVFPAFMFMMGVSMYISLRKYDFRLQKALAWKILRRVIVLFCLGLFIYGLSGFLATLNNQYGEAGCWQAAFASLADIRILGVLQRLALCYGVAALLVTAVRHRMLPYVIGGILLSYYVVLVVGHGFSRGPENWLAQVDQWLLGLSHMYNDHGIDPEGVLSTWPSVAHVLIGFCFGKICLERSGLEHRLNRIFLYASLCLLVGFLLQDLCPLNKKVWSPTFVLVTCGFTALLLAVLLWYMDMRGMLRHTLCFDVFGMNPLSCYVLSEVLIILTDYFPLHGHSVHQSAYETLAFLCGDNAFTSLLYALLSVCVVGVMGYVLYRKKIYIKI</sequence>
<feature type="transmembrane region" description="Helical" evidence="1">
    <location>
        <begin position="208"/>
        <end position="226"/>
    </location>
</feature>
<gene>
    <name evidence="3" type="ORF">H9824_01180</name>
</gene>
<name>A0A9D1ZF68_9BACE</name>
<feature type="domain" description="Heparan-alpha-glucosaminide N-acetyltransferase catalytic" evidence="2">
    <location>
        <begin position="4"/>
        <end position="95"/>
    </location>
</feature>
<reference evidence="3" key="2">
    <citation type="submission" date="2021-04" db="EMBL/GenBank/DDBJ databases">
        <authorList>
            <person name="Gilroy R."/>
        </authorList>
    </citation>
    <scope>NUCLEOTIDE SEQUENCE</scope>
    <source>
        <strain evidence="3">Gambia2-208</strain>
    </source>
</reference>
<accession>A0A9D1ZF68</accession>
<dbReference type="PANTHER" id="PTHR31061:SF24">
    <property type="entry name" value="LD22376P"/>
    <property type="match status" value="1"/>
</dbReference>
<evidence type="ECO:0000313" key="4">
    <source>
        <dbReference type="Proteomes" id="UP000886851"/>
    </source>
</evidence>
<evidence type="ECO:0000313" key="3">
    <source>
        <dbReference type="EMBL" id="HIY87300.1"/>
    </source>
</evidence>
<feature type="transmembrane region" description="Helical" evidence="1">
    <location>
        <begin position="84"/>
        <end position="104"/>
    </location>
</feature>
<feature type="transmembrane region" description="Helical" evidence="1">
    <location>
        <begin position="267"/>
        <end position="285"/>
    </location>
</feature>
<dbReference type="Pfam" id="PF07786">
    <property type="entry name" value="HGSNAT_cat"/>
    <property type="match status" value="1"/>
</dbReference>
<dbReference type="InterPro" id="IPR012429">
    <property type="entry name" value="HGSNAT_cat"/>
</dbReference>
<dbReference type="PANTHER" id="PTHR31061">
    <property type="entry name" value="LD22376P"/>
    <property type="match status" value="1"/>
</dbReference>
<proteinExistence type="predicted"/>
<keyword evidence="1" id="KW-0472">Membrane</keyword>
<evidence type="ECO:0000256" key="1">
    <source>
        <dbReference type="SAM" id="Phobius"/>
    </source>
</evidence>
<comment type="caution">
    <text evidence="3">The sequence shown here is derived from an EMBL/GenBank/DDBJ whole genome shotgun (WGS) entry which is preliminary data.</text>
</comment>
<dbReference type="EMBL" id="DXCV01000012">
    <property type="protein sequence ID" value="HIY87300.1"/>
    <property type="molecule type" value="Genomic_DNA"/>
</dbReference>
<dbReference type="Proteomes" id="UP000886851">
    <property type="component" value="Unassembled WGS sequence"/>
</dbReference>
<feature type="transmembrane region" description="Helical" evidence="1">
    <location>
        <begin position="151"/>
        <end position="173"/>
    </location>
</feature>
<dbReference type="AlphaFoldDB" id="A0A9D1ZF68"/>
<feature type="transmembrane region" description="Helical" evidence="1">
    <location>
        <begin position="12"/>
        <end position="31"/>
    </location>
</feature>
<feature type="transmembrane region" description="Helical" evidence="1">
    <location>
        <begin position="43"/>
        <end position="63"/>
    </location>
</feature>
<feature type="transmembrane region" description="Helical" evidence="1">
    <location>
        <begin position="344"/>
        <end position="367"/>
    </location>
</feature>
<keyword evidence="1" id="KW-0812">Transmembrane</keyword>
<keyword evidence="1" id="KW-1133">Transmembrane helix</keyword>
<reference evidence="3" key="1">
    <citation type="journal article" date="2021" name="PeerJ">
        <title>Extensive microbial diversity within the chicken gut microbiome revealed by metagenomics and culture.</title>
        <authorList>
            <person name="Gilroy R."/>
            <person name="Ravi A."/>
            <person name="Getino M."/>
            <person name="Pursley I."/>
            <person name="Horton D.L."/>
            <person name="Alikhan N.F."/>
            <person name="Baker D."/>
            <person name="Gharbi K."/>
            <person name="Hall N."/>
            <person name="Watson M."/>
            <person name="Adriaenssens E.M."/>
            <person name="Foster-Nyarko E."/>
            <person name="Jarju S."/>
            <person name="Secka A."/>
            <person name="Antonio M."/>
            <person name="Oren A."/>
            <person name="Chaudhuri R.R."/>
            <person name="La Ragione R."/>
            <person name="Hildebrand F."/>
            <person name="Pallen M.J."/>
        </authorList>
    </citation>
    <scope>NUCLEOTIDE SEQUENCE</scope>
    <source>
        <strain evidence="3">Gambia2-208</strain>
    </source>
</reference>
<feature type="transmembrane region" description="Helical" evidence="1">
    <location>
        <begin position="124"/>
        <end position="144"/>
    </location>
</feature>
<evidence type="ECO:0000259" key="2">
    <source>
        <dbReference type="Pfam" id="PF07786"/>
    </source>
</evidence>
<feature type="transmembrane region" description="Helical" evidence="1">
    <location>
        <begin position="306"/>
        <end position="324"/>
    </location>
</feature>
<protein>
    <submittedName>
        <fullName evidence="3">DUF5009 domain-containing protein</fullName>
    </submittedName>
</protein>
<organism evidence="3 4">
    <name type="scientific">Candidatus Bacteroides pullicola</name>
    <dbReference type="NCBI Taxonomy" id="2838475"/>
    <lineage>
        <taxon>Bacteria</taxon>
        <taxon>Pseudomonadati</taxon>
        <taxon>Bacteroidota</taxon>
        <taxon>Bacteroidia</taxon>
        <taxon>Bacteroidales</taxon>
        <taxon>Bacteroidaceae</taxon>
        <taxon>Bacteroides</taxon>
    </lineage>
</organism>
<feature type="transmembrane region" description="Helical" evidence="1">
    <location>
        <begin position="238"/>
        <end position="255"/>
    </location>
</feature>